<comment type="function">
    <text evidence="16">Catalyzes the transfer of galactose onto proteins or lipids.</text>
</comment>
<gene>
    <name evidence="19" type="ORF">PVAND_000353</name>
</gene>
<keyword evidence="8 16" id="KW-0479">Metal-binding</keyword>
<evidence type="ECO:0000259" key="17">
    <source>
        <dbReference type="Pfam" id="PF02709"/>
    </source>
</evidence>
<keyword evidence="5 16" id="KW-0328">Glycosyltransferase</keyword>
<dbReference type="EC" id="2.4.1.-" evidence="16"/>
<comment type="catalytic activity">
    <reaction evidence="15">
        <text>3-O-(beta-D-xylosyl)-L-seryl-[protein] + UDP-alpha-D-galactose = 3-O-(beta-D-galactosyl-(1-&gt;4)-beta-D-xylosyl)-L-seryl-[protein] + UDP + H(+)</text>
        <dbReference type="Rhea" id="RHEA:15297"/>
        <dbReference type="Rhea" id="RHEA-COMP:12567"/>
        <dbReference type="Rhea" id="RHEA-COMP:12570"/>
        <dbReference type="ChEBI" id="CHEBI:15378"/>
        <dbReference type="ChEBI" id="CHEBI:58223"/>
        <dbReference type="ChEBI" id="CHEBI:66914"/>
        <dbReference type="ChEBI" id="CHEBI:132085"/>
        <dbReference type="ChEBI" id="CHEBI:132088"/>
        <dbReference type="EC" id="2.4.1.133"/>
    </reaction>
</comment>
<dbReference type="PRINTS" id="PR02050">
    <property type="entry name" value="B14GALTRFASE"/>
</dbReference>
<dbReference type="Pfam" id="PF02709">
    <property type="entry name" value="Glyco_transf_7C"/>
    <property type="match status" value="1"/>
</dbReference>
<evidence type="ECO:0000256" key="15">
    <source>
        <dbReference type="ARBA" id="ARBA00051458"/>
    </source>
</evidence>
<comment type="subcellular location">
    <subcellularLocation>
        <location evidence="2">Golgi apparatus membrane</location>
        <topology evidence="2">Single-pass type II membrane protein</topology>
    </subcellularLocation>
    <subcellularLocation>
        <location evidence="16">Membrane</location>
        <topology evidence="16">Single-pass type II membrane protein</topology>
    </subcellularLocation>
</comment>
<evidence type="ECO:0000256" key="14">
    <source>
        <dbReference type="ARBA" id="ARBA00023211"/>
    </source>
</evidence>
<feature type="transmembrane region" description="Helical" evidence="16">
    <location>
        <begin position="12"/>
        <end position="33"/>
    </location>
</feature>
<evidence type="ECO:0000256" key="16">
    <source>
        <dbReference type="RuleBase" id="RU368121"/>
    </source>
</evidence>
<evidence type="ECO:0000256" key="7">
    <source>
        <dbReference type="ARBA" id="ARBA00022692"/>
    </source>
</evidence>
<comment type="caution">
    <text evidence="19">The sequence shown here is derived from an EMBL/GenBank/DDBJ whole genome shotgun (WGS) entry which is preliminary data.</text>
</comment>
<keyword evidence="11" id="KW-0333">Golgi apparatus</keyword>
<reference evidence="19" key="1">
    <citation type="submission" date="2021-03" db="EMBL/GenBank/DDBJ databases">
        <title>Chromosome level genome of the anhydrobiotic midge Polypedilum vanderplanki.</title>
        <authorList>
            <person name="Yoshida Y."/>
            <person name="Kikawada T."/>
            <person name="Gusev O."/>
        </authorList>
    </citation>
    <scope>NUCLEOTIDE SEQUENCE</scope>
    <source>
        <strain evidence="19">NIAS01</strain>
        <tissue evidence="19">Whole body or cell culture</tissue>
    </source>
</reference>
<keyword evidence="7 16" id="KW-0812">Transmembrane</keyword>
<dbReference type="Gene3D" id="3.90.550.10">
    <property type="entry name" value="Spore Coat Polysaccharide Biosynthesis Protein SpsA, Chain A"/>
    <property type="match status" value="1"/>
</dbReference>
<dbReference type="InterPro" id="IPR003859">
    <property type="entry name" value="Galactosyl_T"/>
</dbReference>
<evidence type="ECO:0000256" key="3">
    <source>
        <dbReference type="ARBA" id="ARBA00004922"/>
    </source>
</evidence>
<name>A0A9J6BKP1_POLVA</name>
<evidence type="ECO:0000256" key="5">
    <source>
        <dbReference type="ARBA" id="ARBA00022676"/>
    </source>
</evidence>
<feature type="domain" description="Galactosyltransferase N-terminal" evidence="18">
    <location>
        <begin position="66"/>
        <end position="151"/>
    </location>
</feature>
<keyword evidence="12 16" id="KW-0472">Membrane</keyword>
<dbReference type="GO" id="GO:0046872">
    <property type="term" value="F:metal ion binding"/>
    <property type="evidence" value="ECO:0007669"/>
    <property type="project" value="UniProtKB-UniRule"/>
</dbReference>
<keyword evidence="6 16" id="KW-0808">Transferase</keyword>
<dbReference type="PANTHER" id="PTHR19300">
    <property type="entry name" value="BETA-1,4-GALACTOSYLTRANSFERASE"/>
    <property type="match status" value="1"/>
</dbReference>
<dbReference type="Pfam" id="PF13733">
    <property type="entry name" value="Glyco_transf_7N"/>
    <property type="match status" value="1"/>
</dbReference>
<dbReference type="AlphaFoldDB" id="A0A9J6BKP1"/>
<organism evidence="19 20">
    <name type="scientific">Polypedilum vanderplanki</name>
    <name type="common">Sleeping chironomid midge</name>
    <dbReference type="NCBI Taxonomy" id="319348"/>
    <lineage>
        <taxon>Eukaryota</taxon>
        <taxon>Metazoa</taxon>
        <taxon>Ecdysozoa</taxon>
        <taxon>Arthropoda</taxon>
        <taxon>Hexapoda</taxon>
        <taxon>Insecta</taxon>
        <taxon>Pterygota</taxon>
        <taxon>Neoptera</taxon>
        <taxon>Endopterygota</taxon>
        <taxon>Diptera</taxon>
        <taxon>Nematocera</taxon>
        <taxon>Chironomoidea</taxon>
        <taxon>Chironomidae</taxon>
        <taxon>Chironominae</taxon>
        <taxon>Polypedilum</taxon>
        <taxon>Polypedilum</taxon>
    </lineage>
</organism>
<keyword evidence="13 16" id="KW-0325">Glycoprotein</keyword>
<keyword evidence="10 16" id="KW-1133">Transmembrane helix</keyword>
<dbReference type="GO" id="GO:0005975">
    <property type="term" value="P:carbohydrate metabolic process"/>
    <property type="evidence" value="ECO:0007669"/>
    <property type="project" value="InterPro"/>
</dbReference>
<protein>
    <recommendedName>
        <fullName evidence="16">Beta-1,4-N-acetylgalactosaminyltransferase</fullName>
        <ecNumber evidence="16">2.4.1.-</ecNumber>
    </recommendedName>
    <alternativeName>
        <fullName evidence="16">Beta-4-GalNAcT</fullName>
    </alternativeName>
</protein>
<dbReference type="InterPro" id="IPR027995">
    <property type="entry name" value="Galactosyl_T_N"/>
</dbReference>
<evidence type="ECO:0000256" key="9">
    <source>
        <dbReference type="ARBA" id="ARBA00022968"/>
    </source>
</evidence>
<sequence length="321" mass="37551">MSILKTNAMKLLSICIIFSLILTCIISVLPLSLDSCNCENYIETHNSIYNDIQNRKYYNSLVGKFNNKKKLAIIVPFRDRFDELLEFAPYMTKFLNDQEIPHHIFVINQVDRFRFNRASLINVGFLYTKDNFDYFAMHDVDLLPLNNDLKYEYPENDGVMHIAAPGLHPKYNYPSFIGGILIIKNEHFAKVNGMSNRYWGWGLEDDEFYVRLKDASIKVYRPQNIKTDMSNTFVHNHDRIHRRRDTAKCYNQKEETRKRDKKTGLDTLKYNINSRKELAIDGIKLTILNVKFECDKSLTPWCECSGDMPTKDTKSKAKKGL</sequence>
<dbReference type="EMBL" id="JADBJN010000003">
    <property type="protein sequence ID" value="KAG5670067.1"/>
    <property type="molecule type" value="Genomic_DNA"/>
</dbReference>
<keyword evidence="9 16" id="KW-0735">Signal-anchor</keyword>
<evidence type="ECO:0000313" key="20">
    <source>
        <dbReference type="Proteomes" id="UP001107558"/>
    </source>
</evidence>
<feature type="domain" description="Galactosyltransferase C-terminal" evidence="17">
    <location>
        <begin position="160"/>
        <end position="235"/>
    </location>
</feature>
<comment type="pathway">
    <text evidence="3 16">Protein modification; protein glycosylation.</text>
</comment>
<keyword evidence="20" id="KW-1185">Reference proteome</keyword>
<evidence type="ECO:0000256" key="6">
    <source>
        <dbReference type="ARBA" id="ARBA00022679"/>
    </source>
</evidence>
<comment type="similarity">
    <text evidence="4 16">Belongs to the glycosyltransferase 7 family.</text>
</comment>
<evidence type="ECO:0000256" key="10">
    <source>
        <dbReference type="ARBA" id="ARBA00022989"/>
    </source>
</evidence>
<dbReference type="GO" id="GO:0046525">
    <property type="term" value="F:xylosylprotein 4-beta-galactosyltransferase activity"/>
    <property type="evidence" value="ECO:0007669"/>
    <property type="project" value="UniProtKB-EC"/>
</dbReference>
<proteinExistence type="inferred from homology"/>
<evidence type="ECO:0000256" key="12">
    <source>
        <dbReference type="ARBA" id="ARBA00023136"/>
    </source>
</evidence>
<evidence type="ECO:0000313" key="19">
    <source>
        <dbReference type="EMBL" id="KAG5670067.1"/>
    </source>
</evidence>
<dbReference type="InterPro" id="IPR029044">
    <property type="entry name" value="Nucleotide-diphossugar_trans"/>
</dbReference>
<dbReference type="FunFam" id="3.90.550.10:FF:000062">
    <property type="entry name" value="beta-1,4-galactosyltransferase 7 isoform X1"/>
    <property type="match status" value="1"/>
</dbReference>
<accession>A0A9J6BKP1</accession>
<evidence type="ECO:0000256" key="8">
    <source>
        <dbReference type="ARBA" id="ARBA00022723"/>
    </source>
</evidence>
<evidence type="ECO:0000256" key="2">
    <source>
        <dbReference type="ARBA" id="ARBA00004323"/>
    </source>
</evidence>
<dbReference type="GO" id="GO:0000139">
    <property type="term" value="C:Golgi membrane"/>
    <property type="evidence" value="ECO:0007669"/>
    <property type="project" value="UniProtKB-SubCell"/>
</dbReference>
<evidence type="ECO:0000256" key="13">
    <source>
        <dbReference type="ARBA" id="ARBA00023180"/>
    </source>
</evidence>
<dbReference type="OrthoDB" id="6020664at2759"/>
<keyword evidence="14 16" id="KW-0464">Manganese</keyword>
<evidence type="ECO:0000256" key="4">
    <source>
        <dbReference type="ARBA" id="ARBA00005735"/>
    </source>
</evidence>
<comment type="cofactor">
    <cofactor evidence="1 16">
        <name>Mn(2+)</name>
        <dbReference type="ChEBI" id="CHEBI:29035"/>
    </cofactor>
</comment>
<dbReference type="GO" id="GO:0030166">
    <property type="term" value="P:proteoglycan biosynthetic process"/>
    <property type="evidence" value="ECO:0007669"/>
    <property type="project" value="TreeGrafter"/>
</dbReference>
<evidence type="ECO:0000256" key="1">
    <source>
        <dbReference type="ARBA" id="ARBA00001936"/>
    </source>
</evidence>
<dbReference type="SUPFAM" id="SSF53448">
    <property type="entry name" value="Nucleotide-diphospho-sugar transferases"/>
    <property type="match status" value="1"/>
</dbReference>
<dbReference type="PANTHER" id="PTHR19300:SF30">
    <property type="entry name" value="BETA-1,4-GALACTOSYLTRANSFERASE 7"/>
    <property type="match status" value="1"/>
</dbReference>
<evidence type="ECO:0000256" key="11">
    <source>
        <dbReference type="ARBA" id="ARBA00023034"/>
    </source>
</evidence>
<dbReference type="InterPro" id="IPR027791">
    <property type="entry name" value="Galactosyl_T_C"/>
</dbReference>
<evidence type="ECO:0000259" key="18">
    <source>
        <dbReference type="Pfam" id="PF13733"/>
    </source>
</evidence>
<dbReference type="Proteomes" id="UP001107558">
    <property type="component" value="Chromosome 3"/>
</dbReference>